<dbReference type="Gene3D" id="3.30.70.330">
    <property type="match status" value="1"/>
</dbReference>
<dbReference type="InParanoid" id="A0A803TPJ1"/>
<feature type="compositionally biased region" description="Polar residues" evidence="6">
    <location>
        <begin position="47"/>
        <end position="65"/>
    </location>
</feature>
<reference evidence="8" key="3">
    <citation type="submission" date="2025-09" db="UniProtKB">
        <authorList>
            <consortium name="Ensembl"/>
        </authorList>
    </citation>
    <scope>IDENTIFICATION</scope>
</reference>
<dbReference type="PANTHER" id="PTHR15597:SF45">
    <property type="entry name" value="RNA BINDING PROTEIN FOX-1 HOMOLOG 1"/>
    <property type="match status" value="1"/>
</dbReference>
<organism evidence="8 9">
    <name type="scientific">Anolis carolinensis</name>
    <name type="common">Green anole</name>
    <name type="synonym">American chameleon</name>
    <dbReference type="NCBI Taxonomy" id="28377"/>
    <lineage>
        <taxon>Eukaryota</taxon>
        <taxon>Metazoa</taxon>
        <taxon>Chordata</taxon>
        <taxon>Craniata</taxon>
        <taxon>Vertebrata</taxon>
        <taxon>Euteleostomi</taxon>
        <taxon>Lepidosauria</taxon>
        <taxon>Squamata</taxon>
        <taxon>Bifurcata</taxon>
        <taxon>Unidentata</taxon>
        <taxon>Episquamata</taxon>
        <taxon>Toxicofera</taxon>
        <taxon>Iguania</taxon>
        <taxon>Dactyloidae</taxon>
        <taxon>Anolis</taxon>
    </lineage>
</organism>
<protein>
    <submittedName>
        <fullName evidence="8">RNA binding fox-1 homolog 1</fullName>
    </submittedName>
</protein>
<dbReference type="GO" id="GO:0005802">
    <property type="term" value="C:trans-Golgi network"/>
    <property type="evidence" value="ECO:0007669"/>
    <property type="project" value="Ensembl"/>
</dbReference>
<evidence type="ECO:0000256" key="5">
    <source>
        <dbReference type="ARBA" id="ARBA00023242"/>
    </source>
</evidence>
<keyword evidence="7" id="KW-0472">Membrane</keyword>
<proteinExistence type="predicted"/>
<keyword evidence="4" id="KW-0694">RNA-binding</keyword>
<evidence type="ECO:0000256" key="2">
    <source>
        <dbReference type="ARBA" id="ARBA00004496"/>
    </source>
</evidence>
<reference evidence="8" key="1">
    <citation type="submission" date="2009-12" db="EMBL/GenBank/DDBJ databases">
        <title>The Genome Sequence of Anolis carolinensis (Green Anole Lizard).</title>
        <authorList>
            <consortium name="The Genome Sequencing Platform"/>
            <person name="Di Palma F."/>
            <person name="Alfoldi J."/>
            <person name="Heiman D."/>
            <person name="Young S."/>
            <person name="Grabherr M."/>
            <person name="Johnson J."/>
            <person name="Lander E.S."/>
            <person name="Lindblad-Toh K."/>
        </authorList>
    </citation>
    <scope>NUCLEOTIDE SEQUENCE [LARGE SCALE GENOMIC DNA]</scope>
    <source>
        <strain evidence="8">JBL SC #1</strain>
    </source>
</reference>
<reference evidence="8" key="2">
    <citation type="submission" date="2025-08" db="UniProtKB">
        <authorList>
            <consortium name="Ensembl"/>
        </authorList>
    </citation>
    <scope>IDENTIFICATION</scope>
</reference>
<evidence type="ECO:0000313" key="9">
    <source>
        <dbReference type="Proteomes" id="UP000001646"/>
    </source>
</evidence>
<dbReference type="GO" id="GO:0000381">
    <property type="term" value="P:regulation of alternative mRNA splicing, via spliceosome"/>
    <property type="evidence" value="ECO:0007669"/>
    <property type="project" value="InterPro"/>
</dbReference>
<evidence type="ECO:0000256" key="7">
    <source>
        <dbReference type="SAM" id="Phobius"/>
    </source>
</evidence>
<feature type="transmembrane region" description="Helical" evidence="7">
    <location>
        <begin position="116"/>
        <end position="136"/>
    </location>
</feature>
<gene>
    <name evidence="8" type="primary">RBFOX1</name>
</gene>
<accession>A0A803TPJ1</accession>
<evidence type="ECO:0000256" key="4">
    <source>
        <dbReference type="ARBA" id="ARBA00022884"/>
    </source>
</evidence>
<dbReference type="PANTHER" id="PTHR15597">
    <property type="entry name" value="ATAXIN 2-BINDING PROTEIN 1-RELATED"/>
    <property type="match status" value="1"/>
</dbReference>
<dbReference type="InterPro" id="IPR012677">
    <property type="entry name" value="Nucleotide-bd_a/b_plait_sf"/>
</dbReference>
<evidence type="ECO:0000256" key="6">
    <source>
        <dbReference type="SAM" id="MobiDB-lite"/>
    </source>
</evidence>
<dbReference type="InterPro" id="IPR047131">
    <property type="entry name" value="RBFOX1-like"/>
</dbReference>
<feature type="compositionally biased region" description="Low complexity" evidence="6">
    <location>
        <begin position="66"/>
        <end position="87"/>
    </location>
</feature>
<keyword evidence="7" id="KW-0812">Transmembrane</keyword>
<feature type="region of interest" description="Disordered" evidence="6">
    <location>
        <begin position="1"/>
        <end position="103"/>
    </location>
</feature>
<keyword evidence="3" id="KW-0963">Cytoplasm</keyword>
<dbReference type="AlphaFoldDB" id="A0A803TPJ1"/>
<dbReference type="GO" id="GO:0010494">
    <property type="term" value="C:cytoplasmic stress granule"/>
    <property type="evidence" value="ECO:0007669"/>
    <property type="project" value="Ensembl"/>
</dbReference>
<evidence type="ECO:0000313" key="8">
    <source>
        <dbReference type="Ensembl" id="ENSACAP00000037131.1"/>
    </source>
</evidence>
<dbReference type="Ensembl" id="ENSACAT00000046684.1">
    <property type="protein sequence ID" value="ENSACAP00000037131.1"/>
    <property type="gene ID" value="ENSACAG00000035571.1"/>
</dbReference>
<keyword evidence="7" id="KW-1133">Transmembrane helix</keyword>
<sequence length="168" mass="18869">MAQPYASAQFAPPQNGIPAEYTAPHPHPTPDYTGQTTVPEHTLNMYPPTQTHSEPNTSDTNAQTVSGTATQTDDAAQTDGQQQTQSSENTENKSQPKRLHVSNIPFRFRDPDLRQMFGVSTTYFLMAIFVCPALLWQDLSYCLSLLFVPHDIDLIQNLIQKFYHERDG</sequence>
<name>A0A803TPJ1_ANOCA</name>
<comment type="subcellular location">
    <subcellularLocation>
        <location evidence="2">Cytoplasm</location>
    </subcellularLocation>
    <subcellularLocation>
        <location evidence="1">Nucleus</location>
    </subcellularLocation>
</comment>
<dbReference type="GeneTree" id="ENSGT00940000160685"/>
<dbReference type="GO" id="GO:0097165">
    <property type="term" value="C:nuclear stress granule"/>
    <property type="evidence" value="ECO:0007669"/>
    <property type="project" value="Ensembl"/>
</dbReference>
<keyword evidence="5" id="KW-0539">Nucleus</keyword>
<keyword evidence="9" id="KW-1185">Reference proteome</keyword>
<dbReference type="GO" id="GO:0003723">
    <property type="term" value="F:RNA binding"/>
    <property type="evidence" value="ECO:0007669"/>
    <property type="project" value="UniProtKB-KW"/>
</dbReference>
<dbReference type="GO" id="GO:0007399">
    <property type="term" value="P:nervous system development"/>
    <property type="evidence" value="ECO:0007669"/>
    <property type="project" value="InterPro"/>
</dbReference>
<evidence type="ECO:0000256" key="3">
    <source>
        <dbReference type="ARBA" id="ARBA00022490"/>
    </source>
</evidence>
<dbReference type="Proteomes" id="UP000001646">
    <property type="component" value="Unplaced"/>
</dbReference>
<evidence type="ECO:0000256" key="1">
    <source>
        <dbReference type="ARBA" id="ARBA00004123"/>
    </source>
</evidence>